<keyword evidence="1" id="KW-0540">Nuclease</keyword>
<dbReference type="RefSeq" id="WP_069939962.1">
    <property type="nucleotide sequence ID" value="NZ_MAMP01000026.1"/>
</dbReference>
<dbReference type="OrthoDB" id="1876647at2"/>
<keyword evidence="2" id="KW-1185">Reference proteome</keyword>
<dbReference type="AlphaFoldDB" id="A0A1E7DJT8"/>
<name>A0A1E7DJT8_9BACI</name>
<dbReference type="Proteomes" id="UP000095658">
    <property type="component" value="Unassembled WGS sequence"/>
</dbReference>
<comment type="caution">
    <text evidence="1">The sequence shown here is derived from an EMBL/GenBank/DDBJ whole genome shotgun (WGS) entry which is preliminary data.</text>
</comment>
<protein>
    <submittedName>
        <fullName evidence="1">Restriction endonuclease</fullName>
    </submittedName>
</protein>
<sequence length="535" mass="61220">MTERKVWFITRPERDPRFHADAIKALSEATENFTVKWQGNREAHKQYEAVLASKGLKRNNISNDGSGGRTWCAMLKTFAYCYIDSEGLVKPTKSGQALINGVKEYENVKKQILTLQIPNAYFMESGFRPKFEAGFRIRPARFLIKLVQRADLEYRLTKEEITYFVLTAQQDSQLDEVAAQIIAYRNAQQDEQDLMKQEIAVEYDHRARNDKAARDYYQAHSDVAHTFMLLCEYTALVEYQRGAAVLKTDPALVEEAQNVLSYYDSRYPFNARYLISVERMAQNSGLDVDSYKASDFGEVKPASNQGKMQGKIEAVLNSIPNASEMTREELLPYFLPSFGPRDAQKAVDALRFEAREMASIPEAFVEKYLGELTPAEFEKETLKIFEAIGFEAVYQPKVNGKQTEIEILLKYEDKCGIIDTKHYPNGFALSQNLANYMASEYIPNYLQYEGRELSFYGYVTSGKLSGDKKLKSITALSSKLVQKEIEGIMMTREVLIGFLDYCVENELPKKERVELFLTRIQNKGFSDLAAFLNRK</sequence>
<dbReference type="EMBL" id="MAMP01000026">
    <property type="protein sequence ID" value="OES43346.1"/>
    <property type="molecule type" value="Genomic_DNA"/>
</dbReference>
<reference evidence="1 2" key="1">
    <citation type="submission" date="2016-06" db="EMBL/GenBank/DDBJ databases">
        <title>Domibacillus iocasae genome sequencing.</title>
        <authorList>
            <person name="Verma A."/>
            <person name="Pal Y."/>
            <person name="Ojha A.K."/>
            <person name="Krishnamurthi S."/>
        </authorList>
    </citation>
    <scope>NUCLEOTIDE SEQUENCE [LARGE SCALE GENOMIC DNA]</scope>
    <source>
        <strain evidence="1 2">DSM 29979</strain>
    </source>
</reference>
<keyword evidence="1" id="KW-0378">Hydrolase</keyword>
<dbReference type="GO" id="GO:0004519">
    <property type="term" value="F:endonuclease activity"/>
    <property type="evidence" value="ECO:0007669"/>
    <property type="project" value="UniProtKB-KW"/>
</dbReference>
<accession>A0A1E7DJT8</accession>
<gene>
    <name evidence="1" type="ORF">BA724_13935</name>
</gene>
<dbReference type="InterPro" id="IPR018573">
    <property type="entry name" value="Restrct_endonuc_II_AlwI"/>
</dbReference>
<organism evidence="1 2">
    <name type="scientific">Domibacillus iocasae</name>
    <dbReference type="NCBI Taxonomy" id="1714016"/>
    <lineage>
        <taxon>Bacteria</taxon>
        <taxon>Bacillati</taxon>
        <taxon>Bacillota</taxon>
        <taxon>Bacilli</taxon>
        <taxon>Bacillales</taxon>
        <taxon>Bacillaceae</taxon>
        <taxon>Domibacillus</taxon>
    </lineage>
</organism>
<evidence type="ECO:0000313" key="1">
    <source>
        <dbReference type="EMBL" id="OES43346.1"/>
    </source>
</evidence>
<dbReference type="Gene3D" id="3.40.91.30">
    <property type="match status" value="1"/>
</dbReference>
<dbReference type="STRING" id="1714016.BA724_13935"/>
<keyword evidence="1" id="KW-0255">Endonuclease</keyword>
<evidence type="ECO:0000313" key="2">
    <source>
        <dbReference type="Proteomes" id="UP000095658"/>
    </source>
</evidence>
<dbReference type="Pfam" id="PF09491">
    <property type="entry name" value="RE_AlwI"/>
    <property type="match status" value="1"/>
</dbReference>
<proteinExistence type="predicted"/>